<dbReference type="GO" id="GO:0005737">
    <property type="term" value="C:cytoplasm"/>
    <property type="evidence" value="ECO:0007669"/>
    <property type="project" value="TreeGrafter"/>
</dbReference>
<name>A0A7X6HZ20_9ACTN</name>
<dbReference type="InterPro" id="IPR015797">
    <property type="entry name" value="NUDIX_hydrolase-like_dom_sf"/>
</dbReference>
<comment type="similarity">
    <text evidence="2">Belongs to the Nudix hydrolase family.</text>
</comment>
<dbReference type="GO" id="GO:0046872">
    <property type="term" value="F:metal ion binding"/>
    <property type="evidence" value="ECO:0007669"/>
    <property type="project" value="UniProtKB-KW"/>
</dbReference>
<dbReference type="InterPro" id="IPR000086">
    <property type="entry name" value="NUDIX_hydrolase_dom"/>
</dbReference>
<dbReference type="EMBL" id="JAAVJD010000061">
    <property type="protein sequence ID" value="NJQ06000.1"/>
    <property type="molecule type" value="Genomic_DNA"/>
</dbReference>
<accession>A0A7X6HZ20</accession>
<comment type="caution">
    <text evidence="7">The sequence shown here is derived from an EMBL/GenBank/DDBJ whole genome shotgun (WGS) entry which is preliminary data.</text>
</comment>
<dbReference type="PROSITE" id="PS51462">
    <property type="entry name" value="NUDIX"/>
    <property type="match status" value="1"/>
</dbReference>
<dbReference type="Proteomes" id="UP000578686">
    <property type="component" value="Unassembled WGS sequence"/>
</dbReference>
<evidence type="ECO:0000259" key="6">
    <source>
        <dbReference type="PROSITE" id="PS51462"/>
    </source>
</evidence>
<sequence>MIDTVAWVCLADGRVLGTRTRGRELFYIPGGKRRSGESDTDTLFREVREEVAVDLLPGTVEHFGTYEAEADGHGAGVLVRMACYTAQYRGTPVASAEIEEVRWLEFADRDLTAPVDRAVFDDLKAAGRLV</sequence>
<evidence type="ECO:0000256" key="4">
    <source>
        <dbReference type="ARBA" id="ARBA00022801"/>
    </source>
</evidence>
<organism evidence="7 8">
    <name type="scientific">Streptomyces lonarensis</name>
    <dbReference type="NCBI Taxonomy" id="700599"/>
    <lineage>
        <taxon>Bacteria</taxon>
        <taxon>Bacillati</taxon>
        <taxon>Actinomycetota</taxon>
        <taxon>Actinomycetes</taxon>
        <taxon>Kitasatosporales</taxon>
        <taxon>Streptomycetaceae</taxon>
        <taxon>Streptomyces</taxon>
    </lineage>
</organism>
<gene>
    <name evidence="7" type="ORF">HCN56_10525</name>
</gene>
<feature type="domain" description="Nudix hydrolase" evidence="6">
    <location>
        <begin position="1"/>
        <end position="125"/>
    </location>
</feature>
<proteinExistence type="inferred from homology"/>
<evidence type="ECO:0000313" key="8">
    <source>
        <dbReference type="Proteomes" id="UP000578686"/>
    </source>
</evidence>
<dbReference type="PANTHER" id="PTHR43758">
    <property type="entry name" value="7,8-DIHYDRO-8-OXOGUANINE TRIPHOSPHATASE"/>
    <property type="match status" value="1"/>
</dbReference>
<evidence type="ECO:0000313" key="7">
    <source>
        <dbReference type="EMBL" id="NJQ06000.1"/>
    </source>
</evidence>
<dbReference type="SUPFAM" id="SSF55811">
    <property type="entry name" value="Nudix"/>
    <property type="match status" value="1"/>
</dbReference>
<keyword evidence="3" id="KW-0479">Metal-binding</keyword>
<comment type="cofactor">
    <cofactor evidence="1">
        <name>Mg(2+)</name>
        <dbReference type="ChEBI" id="CHEBI:18420"/>
    </cofactor>
</comment>
<dbReference type="GO" id="GO:0042262">
    <property type="term" value="P:DNA protection"/>
    <property type="evidence" value="ECO:0007669"/>
    <property type="project" value="TreeGrafter"/>
</dbReference>
<keyword evidence="4" id="KW-0378">Hydrolase</keyword>
<dbReference type="Pfam" id="PF00293">
    <property type="entry name" value="NUDIX"/>
    <property type="match status" value="1"/>
</dbReference>
<reference evidence="7 8" key="1">
    <citation type="submission" date="2020-03" db="EMBL/GenBank/DDBJ databases">
        <title>Draft genome of Streptomyces sp. ventii, isolated from the Axial Seamount in the Pacific Ocean, and resequencing of the two type strains Streptomyces lonarensis strain NCL 716 and Streptomyces bohaiensis strain 11A07.</title>
        <authorList>
            <person name="Loughran R.M."/>
            <person name="Pfannmuller K.M."/>
            <person name="Wasson B.J."/>
            <person name="Deadmond M.C."/>
            <person name="Paddock B.E."/>
            <person name="Koyack M.J."/>
            <person name="Gallegos D.A."/>
            <person name="Mitchell E.A."/>
            <person name="Ushijima B."/>
            <person name="Saw J.H."/>
            <person name="Mcphail K.L."/>
            <person name="Videau P."/>
        </authorList>
    </citation>
    <scope>NUCLEOTIDE SEQUENCE [LARGE SCALE GENOMIC DNA]</scope>
    <source>
        <strain evidence="7 8">NCL716</strain>
    </source>
</reference>
<evidence type="ECO:0000256" key="3">
    <source>
        <dbReference type="ARBA" id="ARBA00022723"/>
    </source>
</evidence>
<dbReference type="CDD" id="cd04690">
    <property type="entry name" value="NUDIX_Hydrolase"/>
    <property type="match status" value="1"/>
</dbReference>
<dbReference type="PANTHER" id="PTHR43758:SF2">
    <property type="entry name" value="OXIDIZED PURINE NUCLEOSIDE TRIPHOSPHATE HYDROLASE"/>
    <property type="match status" value="1"/>
</dbReference>
<dbReference type="AlphaFoldDB" id="A0A7X6HZ20"/>
<evidence type="ECO:0000256" key="2">
    <source>
        <dbReference type="ARBA" id="ARBA00005582"/>
    </source>
</evidence>
<dbReference type="GO" id="GO:0008413">
    <property type="term" value="F:8-oxo-7,8-dihydroguanosine triphosphate pyrophosphatase activity"/>
    <property type="evidence" value="ECO:0007669"/>
    <property type="project" value="TreeGrafter"/>
</dbReference>
<evidence type="ECO:0000256" key="1">
    <source>
        <dbReference type="ARBA" id="ARBA00001946"/>
    </source>
</evidence>
<keyword evidence="8" id="KW-1185">Reference proteome</keyword>
<dbReference type="Gene3D" id="3.90.79.10">
    <property type="entry name" value="Nucleoside Triphosphate Pyrophosphohydrolase"/>
    <property type="match status" value="1"/>
</dbReference>
<protein>
    <submittedName>
        <fullName evidence="7">NUDIX domain-containing protein</fullName>
    </submittedName>
</protein>
<evidence type="ECO:0000256" key="5">
    <source>
        <dbReference type="ARBA" id="ARBA00022842"/>
    </source>
</evidence>
<keyword evidence="5" id="KW-0460">Magnesium</keyword>